<dbReference type="RefSeq" id="WP_048367358.1">
    <property type="nucleotide sequence ID" value="NZ_JANLOE010000120.1"/>
</dbReference>
<reference evidence="4 5" key="1">
    <citation type="submission" date="2019-10" db="EMBL/GenBank/DDBJ databases">
        <title>Evaluation of single-gene subtyping targets for Pseudomonas.</title>
        <authorList>
            <person name="Reichler S.J."/>
            <person name="Orsi R.H."/>
            <person name="Wiedmann M."/>
            <person name="Martin N.H."/>
            <person name="Murphy S.I."/>
        </authorList>
    </citation>
    <scope>NUCLEOTIDE SEQUENCE [LARGE SCALE GENOMIC DNA]</scope>
    <source>
        <strain evidence="3 5">FSL R10-3254</strain>
        <strain evidence="2 4">FSL R10-3257</strain>
    </source>
</reference>
<proteinExistence type="predicted"/>
<accession>A0A0J6L913</accession>
<dbReference type="EMBL" id="WIWI01000008">
    <property type="protein sequence ID" value="MQT88299.1"/>
    <property type="molecule type" value="Genomic_DNA"/>
</dbReference>
<dbReference type="Proteomes" id="UP000489190">
    <property type="component" value="Unassembled WGS sequence"/>
</dbReference>
<evidence type="ECO:0000313" key="4">
    <source>
        <dbReference type="Proteomes" id="UP000441404"/>
    </source>
</evidence>
<dbReference type="EMBL" id="WIWJ01000011">
    <property type="protein sequence ID" value="MQT46660.1"/>
    <property type="molecule type" value="Genomic_DNA"/>
</dbReference>
<dbReference type="Proteomes" id="UP000441404">
    <property type="component" value="Unassembled WGS sequence"/>
</dbReference>
<dbReference type="Pfam" id="PF14341">
    <property type="entry name" value="PilX_N"/>
    <property type="match status" value="1"/>
</dbReference>
<name>A0A0J6L913_9PSED</name>
<gene>
    <name evidence="3" type="ORF">GHO39_03975</name>
    <name evidence="2" type="ORF">GHO40_07970</name>
</gene>
<dbReference type="OrthoDB" id="5298746at2"/>
<dbReference type="STRING" id="1608996.TU84_04095"/>
<evidence type="ECO:0000313" key="2">
    <source>
        <dbReference type="EMBL" id="MQT46660.1"/>
    </source>
</evidence>
<sequence>MRDYPRKQSGMVLLVCLTLLLLLSVLGLTSLQSAVQQEKMAGSVWFANHSLQAAETGLRMGEAQVQTQWRELLVCSAPAQCVPPLSARTQVLPGLDPQSGVLWLKAPDGVFGIQSLGVGVTPAHLPGIASAHFYRVTAVGARGPSRTVLESVYARYQPTDSEAGEPVRQQFRRIMWRQIQ</sequence>
<dbReference type="InterPro" id="IPR025746">
    <property type="entry name" value="PilX_N_dom"/>
</dbReference>
<evidence type="ECO:0000313" key="5">
    <source>
        <dbReference type="Proteomes" id="UP000489190"/>
    </source>
</evidence>
<comment type="caution">
    <text evidence="3">The sequence shown here is derived from an EMBL/GenBank/DDBJ whole genome shotgun (WGS) entry which is preliminary data.</text>
</comment>
<protein>
    <submittedName>
        <fullName evidence="3">Pilus assembly protein PilX</fullName>
    </submittedName>
</protein>
<evidence type="ECO:0000259" key="1">
    <source>
        <dbReference type="Pfam" id="PF14341"/>
    </source>
</evidence>
<evidence type="ECO:0000313" key="3">
    <source>
        <dbReference type="EMBL" id="MQT88299.1"/>
    </source>
</evidence>
<feature type="domain" description="Type 4 fimbrial biogenesis protein PilX N-terminal" evidence="1">
    <location>
        <begin position="9"/>
        <end position="59"/>
    </location>
</feature>
<organism evidence="3 5">
    <name type="scientific">Pseudomonas helleri</name>
    <dbReference type="NCBI Taxonomy" id="1608996"/>
    <lineage>
        <taxon>Bacteria</taxon>
        <taxon>Pseudomonadati</taxon>
        <taxon>Pseudomonadota</taxon>
        <taxon>Gammaproteobacteria</taxon>
        <taxon>Pseudomonadales</taxon>
        <taxon>Pseudomonadaceae</taxon>
        <taxon>Pseudomonas</taxon>
    </lineage>
</organism>
<dbReference type="AlphaFoldDB" id="A0A0J6L913"/>